<dbReference type="SMR" id="A0A8T3AMK6"/>
<dbReference type="AlphaFoldDB" id="A0A8T3AMK6"/>
<comment type="caution">
    <text evidence="1">The sequence shown here is derived from an EMBL/GenBank/DDBJ whole genome shotgun (WGS) entry which is preliminary data.</text>
</comment>
<dbReference type="Proteomes" id="UP000829196">
    <property type="component" value="Unassembled WGS sequence"/>
</dbReference>
<protein>
    <submittedName>
        <fullName evidence="1">Uncharacterized protein</fullName>
    </submittedName>
</protein>
<keyword evidence="2" id="KW-1185">Reference proteome</keyword>
<dbReference type="EMBL" id="JAGYWB010000015">
    <property type="protein sequence ID" value="KAI0497238.1"/>
    <property type="molecule type" value="Genomic_DNA"/>
</dbReference>
<accession>A0A8T3AMK6</accession>
<evidence type="ECO:0000313" key="2">
    <source>
        <dbReference type="Proteomes" id="UP000829196"/>
    </source>
</evidence>
<proteinExistence type="predicted"/>
<reference evidence="1" key="1">
    <citation type="journal article" date="2022" name="Front. Genet.">
        <title>Chromosome-Scale Assembly of the Dendrobium nobile Genome Provides Insights Into the Molecular Mechanism of the Biosynthesis of the Medicinal Active Ingredient of Dendrobium.</title>
        <authorList>
            <person name="Xu Q."/>
            <person name="Niu S.-C."/>
            <person name="Li K.-L."/>
            <person name="Zheng P.-J."/>
            <person name="Zhang X.-J."/>
            <person name="Jia Y."/>
            <person name="Liu Y."/>
            <person name="Niu Y.-X."/>
            <person name="Yu L.-H."/>
            <person name="Chen D.-F."/>
            <person name="Zhang G.-Q."/>
        </authorList>
    </citation>
    <scope>NUCLEOTIDE SEQUENCE</scope>
    <source>
        <tissue evidence="1">Leaf</tissue>
    </source>
</reference>
<name>A0A8T3AMK6_DENNO</name>
<sequence>MTYLTNFYKLTVCCITYYLWKERNSRRFGGISNSSTTLVWSIKKVVIEKVLKWKNSYGLLERL</sequence>
<organism evidence="1 2">
    <name type="scientific">Dendrobium nobile</name>
    <name type="common">Orchid</name>
    <dbReference type="NCBI Taxonomy" id="94219"/>
    <lineage>
        <taxon>Eukaryota</taxon>
        <taxon>Viridiplantae</taxon>
        <taxon>Streptophyta</taxon>
        <taxon>Embryophyta</taxon>
        <taxon>Tracheophyta</taxon>
        <taxon>Spermatophyta</taxon>
        <taxon>Magnoliopsida</taxon>
        <taxon>Liliopsida</taxon>
        <taxon>Asparagales</taxon>
        <taxon>Orchidaceae</taxon>
        <taxon>Epidendroideae</taxon>
        <taxon>Malaxideae</taxon>
        <taxon>Dendrobiinae</taxon>
        <taxon>Dendrobium</taxon>
    </lineage>
</organism>
<gene>
    <name evidence="1" type="ORF">KFK09_020461</name>
</gene>
<evidence type="ECO:0000313" key="1">
    <source>
        <dbReference type="EMBL" id="KAI0497238.1"/>
    </source>
</evidence>